<dbReference type="AlphaFoldDB" id="A0A8G2DXK6"/>
<sequence>MDNELQPYAPHADPATLAFTRLEQEMALLRRAVEHLAAEKAEIVIHDYGKTLAEIARRIGAMAETLAALAAMPALKMTPEAFADRMDMAAAMARHEDHAALVEAKRALAETTRDLRTAIGSAATIDAQRRNRRLWAIGGFAAGCLLWSALPGFAARAMPIGWHLPERIEARTMGEPLLWDAGIRLMHADNPQAWQEIVATTRMQDDNRDALTACQHRATKARMSVQCTIMVRPML</sequence>
<protein>
    <submittedName>
        <fullName evidence="2">Uncharacterized protein</fullName>
    </submittedName>
</protein>
<accession>A0A8G2DXK6</accession>
<dbReference type="InterPro" id="IPR046121">
    <property type="entry name" value="DUF6118"/>
</dbReference>
<evidence type="ECO:0000313" key="3">
    <source>
        <dbReference type="Proteomes" id="UP000291572"/>
    </source>
</evidence>
<organism evidence="2 3">
    <name type="scientific">Sphingobium cupriresistens</name>
    <dbReference type="NCBI Taxonomy" id="1132417"/>
    <lineage>
        <taxon>Bacteria</taxon>
        <taxon>Pseudomonadati</taxon>
        <taxon>Pseudomonadota</taxon>
        <taxon>Alphaproteobacteria</taxon>
        <taxon>Sphingomonadales</taxon>
        <taxon>Sphingomonadaceae</taxon>
        <taxon>Sphingobium</taxon>
    </lineage>
</organism>
<gene>
    <name evidence="2" type="ORF">EWH12_20990</name>
</gene>
<reference evidence="2 3" key="1">
    <citation type="submission" date="2019-02" db="EMBL/GenBank/DDBJ databases">
        <authorList>
            <person name="Feng G."/>
        </authorList>
    </citation>
    <scope>NUCLEOTIDE SEQUENCE [LARGE SCALE GENOMIC DNA]</scope>
    <source>
        <strain evidence="2 3">CCTCC AB 2011146</strain>
    </source>
</reference>
<feature type="transmembrane region" description="Helical" evidence="1">
    <location>
        <begin position="134"/>
        <end position="154"/>
    </location>
</feature>
<keyword evidence="1" id="KW-1133">Transmembrane helix</keyword>
<dbReference type="Proteomes" id="UP000291572">
    <property type="component" value="Unassembled WGS sequence"/>
</dbReference>
<dbReference type="Pfam" id="PF19613">
    <property type="entry name" value="DUF6118"/>
    <property type="match status" value="1"/>
</dbReference>
<dbReference type="EMBL" id="SEOO01000073">
    <property type="protein sequence ID" value="RYM05604.1"/>
    <property type="molecule type" value="Genomic_DNA"/>
</dbReference>
<dbReference type="OrthoDB" id="7277275at2"/>
<evidence type="ECO:0000313" key="2">
    <source>
        <dbReference type="EMBL" id="RYM05604.1"/>
    </source>
</evidence>
<name>A0A8G2DXK6_9SPHN</name>
<keyword evidence="1" id="KW-0472">Membrane</keyword>
<dbReference type="RefSeq" id="WP_129927726.1">
    <property type="nucleotide sequence ID" value="NZ_SEOO01000073.1"/>
</dbReference>
<proteinExistence type="predicted"/>
<keyword evidence="1" id="KW-0812">Transmembrane</keyword>
<comment type="caution">
    <text evidence="2">The sequence shown here is derived from an EMBL/GenBank/DDBJ whole genome shotgun (WGS) entry which is preliminary data.</text>
</comment>
<evidence type="ECO:0000256" key="1">
    <source>
        <dbReference type="SAM" id="Phobius"/>
    </source>
</evidence>